<proteinExistence type="predicted"/>
<evidence type="ECO:0000313" key="1">
    <source>
        <dbReference type="Proteomes" id="UP000504634"/>
    </source>
</evidence>
<keyword evidence="1" id="KW-1185">Reference proteome</keyword>
<protein>
    <submittedName>
        <fullName evidence="2">Dynein light chain roadblock-type 1</fullName>
    </submittedName>
</protein>
<gene>
    <name evidence="2" type="primary">LOC115629460</name>
</gene>
<sequence length="103" mass="11388">MNMGRILEDVIRKNSANTDRITAENTIGYVVAENSTGVVAESSFDNTSAQAIVKHMHGVLVAAAQSMVRDLDPPNKLCYMRVATRKFEYLIAPEEVFTITVLQ</sequence>
<dbReference type="AlphaFoldDB" id="A0A6J2U2T2"/>
<dbReference type="RefSeq" id="XP_030381788.1">
    <property type="nucleotide sequence ID" value="XM_030525928.1"/>
</dbReference>
<evidence type="ECO:0000313" key="2">
    <source>
        <dbReference type="RefSeq" id="XP_030381788.1"/>
    </source>
</evidence>
<accession>A0A6J2U2T2</accession>
<dbReference type="Gene3D" id="3.30.450.30">
    <property type="entry name" value="Dynein light chain 2a, cytoplasmic"/>
    <property type="match status" value="1"/>
</dbReference>
<dbReference type="SUPFAM" id="SSF103196">
    <property type="entry name" value="Roadblock/LC7 domain"/>
    <property type="match status" value="1"/>
</dbReference>
<dbReference type="Proteomes" id="UP000504634">
    <property type="component" value="Unplaced"/>
</dbReference>
<name>A0A6J2U2T2_DROLE</name>
<dbReference type="GeneID" id="115629460"/>
<dbReference type="OrthoDB" id="9985637at2759"/>
<dbReference type="PANTHER" id="PTHR10779">
    <property type="entry name" value="DYNEIN LIGHT CHAIN ROADBLOCK"/>
    <property type="match status" value="1"/>
</dbReference>
<organism evidence="1 2">
    <name type="scientific">Drosophila lebanonensis</name>
    <name type="common">Fruit fly</name>
    <name type="synonym">Scaptodrosophila lebanonensis</name>
    <dbReference type="NCBI Taxonomy" id="7225"/>
    <lineage>
        <taxon>Eukaryota</taxon>
        <taxon>Metazoa</taxon>
        <taxon>Ecdysozoa</taxon>
        <taxon>Arthropoda</taxon>
        <taxon>Hexapoda</taxon>
        <taxon>Insecta</taxon>
        <taxon>Pterygota</taxon>
        <taxon>Neoptera</taxon>
        <taxon>Endopterygota</taxon>
        <taxon>Diptera</taxon>
        <taxon>Brachycera</taxon>
        <taxon>Muscomorpha</taxon>
        <taxon>Ephydroidea</taxon>
        <taxon>Drosophilidae</taxon>
        <taxon>Scaptodrosophila</taxon>
    </lineage>
</organism>
<reference evidence="2" key="1">
    <citation type="submission" date="2025-08" db="UniProtKB">
        <authorList>
            <consortium name="RefSeq"/>
        </authorList>
    </citation>
    <scope>IDENTIFICATION</scope>
    <source>
        <strain evidence="2">11010-0011.00</strain>
        <tissue evidence="2">Whole body</tissue>
    </source>
</reference>